<dbReference type="EMBL" id="WJXA01000009">
    <property type="protein sequence ID" value="KAF7132799.1"/>
    <property type="molecule type" value="Genomic_DNA"/>
</dbReference>
<keyword evidence="3 5" id="KW-0863">Zinc-finger</keyword>
<dbReference type="OrthoDB" id="1677172at2759"/>
<dbReference type="GO" id="GO:0006355">
    <property type="term" value="P:regulation of DNA-templated transcription"/>
    <property type="evidence" value="ECO:0007669"/>
    <property type="project" value="UniProtKB-UniRule"/>
</dbReference>
<sequence>MEDLRSREVSLDKSSNHVSCSCKMFEFDGCPCWHMLAYLFIMQIRELPSKYILQRWTKTAKSGKVMDDLGSNVREICGSSIFVRRQGLFQLASTVIDDAVLDEEGTKVVREALLSSQKKIALMMSSRQDGSTSSIQMPISLGSQHGLKEPLKVVAKGCGKRLKGEKEKAIKKSRKCHGCETRWVCGYGDEIRKAYRDIEVVMTWKILD</sequence>
<dbReference type="PANTHER" id="PTHR31669:SF302">
    <property type="entry name" value="PROTEIN FAR1-RELATED SEQUENCE"/>
    <property type="match status" value="1"/>
</dbReference>
<dbReference type="Pfam" id="PF04434">
    <property type="entry name" value="SWIM"/>
    <property type="match status" value="1"/>
</dbReference>
<evidence type="ECO:0000256" key="2">
    <source>
        <dbReference type="ARBA" id="ARBA00022723"/>
    </source>
</evidence>
<keyword evidence="2 6" id="KW-0479">Metal-binding</keyword>
<protein>
    <recommendedName>
        <fullName evidence="6">Protein FAR1-RELATED SEQUENCE</fullName>
    </recommendedName>
</protein>
<dbReference type="Proteomes" id="UP000626092">
    <property type="component" value="Unassembled WGS sequence"/>
</dbReference>
<evidence type="ECO:0000256" key="6">
    <source>
        <dbReference type="RuleBase" id="RU367018"/>
    </source>
</evidence>
<proteinExistence type="inferred from homology"/>
<organism evidence="8 9">
    <name type="scientific">Rhododendron simsii</name>
    <name type="common">Sims's rhododendron</name>
    <dbReference type="NCBI Taxonomy" id="118357"/>
    <lineage>
        <taxon>Eukaryota</taxon>
        <taxon>Viridiplantae</taxon>
        <taxon>Streptophyta</taxon>
        <taxon>Embryophyta</taxon>
        <taxon>Tracheophyta</taxon>
        <taxon>Spermatophyta</taxon>
        <taxon>Magnoliopsida</taxon>
        <taxon>eudicotyledons</taxon>
        <taxon>Gunneridae</taxon>
        <taxon>Pentapetalae</taxon>
        <taxon>asterids</taxon>
        <taxon>Ericales</taxon>
        <taxon>Ericaceae</taxon>
        <taxon>Ericoideae</taxon>
        <taxon>Rhodoreae</taxon>
        <taxon>Rhododendron</taxon>
    </lineage>
</organism>
<dbReference type="AlphaFoldDB" id="A0A834GED0"/>
<dbReference type="InterPro" id="IPR007527">
    <property type="entry name" value="Znf_SWIM"/>
</dbReference>
<keyword evidence="4 6" id="KW-0862">Zinc</keyword>
<evidence type="ECO:0000259" key="7">
    <source>
        <dbReference type="PROSITE" id="PS50966"/>
    </source>
</evidence>
<evidence type="ECO:0000256" key="1">
    <source>
        <dbReference type="ARBA" id="ARBA00005889"/>
    </source>
</evidence>
<gene>
    <name evidence="8" type="ORF">RHSIM_Rhsim09G0077400</name>
</gene>
<feature type="domain" description="SWIM-type" evidence="7">
    <location>
        <begin position="7"/>
        <end position="43"/>
    </location>
</feature>
<comment type="subcellular location">
    <subcellularLocation>
        <location evidence="6">Nucleus</location>
    </subcellularLocation>
</comment>
<keyword evidence="9" id="KW-1185">Reference proteome</keyword>
<dbReference type="InterPro" id="IPR006564">
    <property type="entry name" value="Znf_PMZ"/>
</dbReference>
<dbReference type="GO" id="GO:0008270">
    <property type="term" value="F:zinc ion binding"/>
    <property type="evidence" value="ECO:0007669"/>
    <property type="project" value="UniProtKB-UniRule"/>
</dbReference>
<comment type="function">
    <text evidence="6">Putative transcription activator involved in regulating light control of development.</text>
</comment>
<dbReference type="SMART" id="SM00575">
    <property type="entry name" value="ZnF_PMZ"/>
    <property type="match status" value="1"/>
</dbReference>
<evidence type="ECO:0000256" key="5">
    <source>
        <dbReference type="PROSITE-ProRule" id="PRU00325"/>
    </source>
</evidence>
<evidence type="ECO:0000256" key="3">
    <source>
        <dbReference type="ARBA" id="ARBA00022771"/>
    </source>
</evidence>
<evidence type="ECO:0000313" key="8">
    <source>
        <dbReference type="EMBL" id="KAF7132799.1"/>
    </source>
</evidence>
<name>A0A834GED0_RHOSS</name>
<dbReference type="InterPro" id="IPR031052">
    <property type="entry name" value="FHY3/FAR1"/>
</dbReference>
<evidence type="ECO:0000256" key="4">
    <source>
        <dbReference type="ARBA" id="ARBA00022833"/>
    </source>
</evidence>
<reference evidence="8" key="1">
    <citation type="submission" date="2019-11" db="EMBL/GenBank/DDBJ databases">
        <authorList>
            <person name="Liu Y."/>
            <person name="Hou J."/>
            <person name="Li T.-Q."/>
            <person name="Guan C.-H."/>
            <person name="Wu X."/>
            <person name="Wu H.-Z."/>
            <person name="Ling F."/>
            <person name="Zhang R."/>
            <person name="Shi X.-G."/>
            <person name="Ren J.-P."/>
            <person name="Chen E.-F."/>
            <person name="Sun J.-M."/>
        </authorList>
    </citation>
    <scope>NUCLEOTIDE SEQUENCE</scope>
    <source>
        <strain evidence="8">Adult_tree_wgs_1</strain>
        <tissue evidence="8">Leaves</tissue>
    </source>
</reference>
<accession>A0A834GED0</accession>
<keyword evidence="6" id="KW-0539">Nucleus</keyword>
<comment type="caution">
    <text evidence="8">The sequence shown here is derived from an EMBL/GenBank/DDBJ whole genome shotgun (WGS) entry which is preliminary data.</text>
</comment>
<dbReference type="PANTHER" id="PTHR31669">
    <property type="entry name" value="PROTEIN FAR1-RELATED SEQUENCE 10-RELATED"/>
    <property type="match status" value="1"/>
</dbReference>
<evidence type="ECO:0000313" key="9">
    <source>
        <dbReference type="Proteomes" id="UP000626092"/>
    </source>
</evidence>
<dbReference type="GO" id="GO:0005634">
    <property type="term" value="C:nucleus"/>
    <property type="evidence" value="ECO:0007669"/>
    <property type="project" value="UniProtKB-SubCell"/>
</dbReference>
<dbReference type="PROSITE" id="PS50966">
    <property type="entry name" value="ZF_SWIM"/>
    <property type="match status" value="1"/>
</dbReference>
<comment type="similarity">
    <text evidence="1 6">Belongs to the FHY3/FAR1 family.</text>
</comment>